<sequence length="371" mass="39584">MSGTLALASAIASMDQESLAYLVRQRRPQSASNVSDPIGLATELLRADSIARILAPLNRWQLARLLALSEADGSTVQHDDAVTDELKRLGLVGTHNSVPKALPEVTASLLGGLEAAKITPDTLGAATNAIAPRGPKPDTHAWYSAALTAVGEGSETLRTLHNHPGRLNRSGSVAVATVRALSELTSVEPAETSLILAALDRAKLLWPEPSKQRLSLSPKAQTWLSLSCGERWLVLAQTTLNAIPRPLRAALETADSDLTAAAAMLPTMFPLLPDTRRQEAEDFVATTDHLGLTVQGALSEPAKFLLADDLDTVREILTAELPPPAPGIYVQPDLSIVVPGPLDPAMRRISRHFRDRSTSVLQQPGGSLKFH</sequence>
<gene>
    <name evidence="1" type="ORF">G7066_12975</name>
</gene>
<dbReference type="Proteomes" id="UP000503441">
    <property type="component" value="Chromosome"/>
</dbReference>
<evidence type="ECO:0000313" key="1">
    <source>
        <dbReference type="EMBL" id="QIM19248.1"/>
    </source>
</evidence>
<reference evidence="1 2" key="1">
    <citation type="submission" date="2020-03" db="EMBL/GenBank/DDBJ databases">
        <title>Leucobacter sp. nov., isolated from beetles.</title>
        <authorList>
            <person name="Hyun D.-W."/>
            <person name="Bae J.-W."/>
        </authorList>
    </citation>
    <scope>NUCLEOTIDE SEQUENCE [LARGE SCALE GENOMIC DNA]</scope>
    <source>
        <strain evidence="1 2">HDW9A</strain>
    </source>
</reference>
<accession>A0ABX6JYE5</accession>
<dbReference type="RefSeq" id="WP_166331492.1">
    <property type="nucleotide sequence ID" value="NZ_CP049933.1"/>
</dbReference>
<evidence type="ECO:0008006" key="3">
    <source>
        <dbReference type="Google" id="ProtNLM"/>
    </source>
</evidence>
<keyword evidence="2" id="KW-1185">Reference proteome</keyword>
<name>A0ABX6JYE5_9MICO</name>
<evidence type="ECO:0000313" key="2">
    <source>
        <dbReference type="Proteomes" id="UP000503441"/>
    </source>
</evidence>
<protein>
    <recommendedName>
        <fullName evidence="3">Helicase XPB/Ssl2 N-terminal domain-containing protein</fullName>
    </recommendedName>
</protein>
<dbReference type="EMBL" id="CP049933">
    <property type="protein sequence ID" value="QIM19248.1"/>
    <property type="molecule type" value="Genomic_DNA"/>
</dbReference>
<organism evidence="1 2">
    <name type="scientific">Leucobacter coleopterorum</name>
    <dbReference type="NCBI Taxonomy" id="2714933"/>
    <lineage>
        <taxon>Bacteria</taxon>
        <taxon>Bacillati</taxon>
        <taxon>Actinomycetota</taxon>
        <taxon>Actinomycetes</taxon>
        <taxon>Micrococcales</taxon>
        <taxon>Microbacteriaceae</taxon>
        <taxon>Leucobacter</taxon>
    </lineage>
</organism>
<proteinExistence type="predicted"/>